<dbReference type="Proteomes" id="UP001175226">
    <property type="component" value="Unassembled WGS sequence"/>
</dbReference>
<accession>A0AA39JMN5</accession>
<name>A0AA39JMN5_9AGAR</name>
<dbReference type="AlphaFoldDB" id="A0AA39JMN5"/>
<evidence type="ECO:0000313" key="1">
    <source>
        <dbReference type="EMBL" id="KAK0445570.1"/>
    </source>
</evidence>
<proteinExistence type="predicted"/>
<evidence type="ECO:0000313" key="2">
    <source>
        <dbReference type="Proteomes" id="UP001175226"/>
    </source>
</evidence>
<comment type="caution">
    <text evidence="1">The sequence shown here is derived from an EMBL/GenBank/DDBJ whole genome shotgun (WGS) entry which is preliminary data.</text>
</comment>
<gene>
    <name evidence="1" type="ORF">EV421DRAFT_1902503</name>
</gene>
<protein>
    <submittedName>
        <fullName evidence="1">Uncharacterized protein</fullName>
    </submittedName>
</protein>
<reference evidence="1" key="1">
    <citation type="submission" date="2023-06" db="EMBL/GenBank/DDBJ databases">
        <authorList>
            <consortium name="Lawrence Berkeley National Laboratory"/>
            <person name="Ahrendt S."/>
            <person name="Sahu N."/>
            <person name="Indic B."/>
            <person name="Wong-Bajracharya J."/>
            <person name="Merenyi Z."/>
            <person name="Ke H.-M."/>
            <person name="Monk M."/>
            <person name="Kocsube S."/>
            <person name="Drula E."/>
            <person name="Lipzen A."/>
            <person name="Balint B."/>
            <person name="Henrissat B."/>
            <person name="Andreopoulos B."/>
            <person name="Martin F.M."/>
            <person name="Harder C.B."/>
            <person name="Rigling D."/>
            <person name="Ford K.L."/>
            <person name="Foster G.D."/>
            <person name="Pangilinan J."/>
            <person name="Papanicolaou A."/>
            <person name="Barry K."/>
            <person name="LaButti K."/>
            <person name="Viragh M."/>
            <person name="Koriabine M."/>
            <person name="Yan M."/>
            <person name="Riley R."/>
            <person name="Champramary S."/>
            <person name="Plett K.L."/>
            <person name="Tsai I.J."/>
            <person name="Slot J."/>
            <person name="Sipos G."/>
            <person name="Plett J."/>
            <person name="Nagy L.G."/>
            <person name="Grigoriev I.V."/>
        </authorList>
    </citation>
    <scope>NUCLEOTIDE SEQUENCE</scope>
    <source>
        <strain evidence="1">FPL87.14</strain>
    </source>
</reference>
<keyword evidence="2" id="KW-1185">Reference proteome</keyword>
<dbReference type="EMBL" id="JAUEPT010000016">
    <property type="protein sequence ID" value="KAK0445570.1"/>
    <property type="molecule type" value="Genomic_DNA"/>
</dbReference>
<sequence length="161" mass="17740">MTLLLVAGPRTPLARKGPIYPDDTTNNPFAPNSVPFSSNTAGEGLMPVTRTPIYSNYIGSRAFSPSHDAGNTSLAPTFMSSPSASSDMQVGITKTQAYSSDNYLVQYPDYVVDNSYTRQPIVHATGVTNIRTMLNTMYDATHQPKLLPFIFWRAHFINLYP</sequence>
<organism evidence="1 2">
    <name type="scientific">Armillaria borealis</name>
    <dbReference type="NCBI Taxonomy" id="47425"/>
    <lineage>
        <taxon>Eukaryota</taxon>
        <taxon>Fungi</taxon>
        <taxon>Dikarya</taxon>
        <taxon>Basidiomycota</taxon>
        <taxon>Agaricomycotina</taxon>
        <taxon>Agaricomycetes</taxon>
        <taxon>Agaricomycetidae</taxon>
        <taxon>Agaricales</taxon>
        <taxon>Marasmiineae</taxon>
        <taxon>Physalacriaceae</taxon>
        <taxon>Armillaria</taxon>
    </lineage>
</organism>